<dbReference type="InterPro" id="IPR014721">
    <property type="entry name" value="Ribsml_uS5_D2-typ_fold_subgr"/>
</dbReference>
<keyword evidence="3 8" id="KW-0378">Hydrolase</keyword>
<keyword evidence="1 8" id="KW-0645">Protease</keyword>
<dbReference type="GO" id="GO:0005524">
    <property type="term" value="F:ATP binding"/>
    <property type="evidence" value="ECO:0007669"/>
    <property type="project" value="UniProtKB-KW"/>
</dbReference>
<dbReference type="PANTHER" id="PTHR43718">
    <property type="entry name" value="LON PROTEASE"/>
    <property type="match status" value="1"/>
</dbReference>
<proteinExistence type="inferred from homology"/>
<evidence type="ECO:0000256" key="2">
    <source>
        <dbReference type="ARBA" id="ARBA00022741"/>
    </source>
</evidence>
<comment type="similarity">
    <text evidence="8">Belongs to the peptidase S16 family.</text>
</comment>
<evidence type="ECO:0000256" key="6">
    <source>
        <dbReference type="ARBA" id="ARBA00050665"/>
    </source>
</evidence>
<evidence type="ECO:0000256" key="3">
    <source>
        <dbReference type="ARBA" id="ARBA00022801"/>
    </source>
</evidence>
<evidence type="ECO:0000256" key="8">
    <source>
        <dbReference type="PROSITE-ProRule" id="PRU01122"/>
    </source>
</evidence>
<dbReference type="Proteomes" id="UP000789739">
    <property type="component" value="Unassembled WGS sequence"/>
</dbReference>
<evidence type="ECO:0000256" key="5">
    <source>
        <dbReference type="ARBA" id="ARBA00022840"/>
    </source>
</evidence>
<dbReference type="InterPro" id="IPR027417">
    <property type="entry name" value="P-loop_NTPase"/>
</dbReference>
<dbReference type="InterPro" id="IPR020568">
    <property type="entry name" value="Ribosomal_Su5_D2-typ_SF"/>
</dbReference>
<dbReference type="AlphaFoldDB" id="A0A9N9GFF3"/>
<accession>A0A9N9GFF3</accession>
<dbReference type="SMART" id="SM00382">
    <property type="entry name" value="AAA"/>
    <property type="match status" value="1"/>
</dbReference>
<dbReference type="OrthoDB" id="2411602at2759"/>
<evidence type="ECO:0000256" key="7">
    <source>
        <dbReference type="ARBA" id="ARBA00066743"/>
    </source>
</evidence>
<organism evidence="10 11">
    <name type="scientific">Paraglomus brasilianum</name>
    <dbReference type="NCBI Taxonomy" id="144538"/>
    <lineage>
        <taxon>Eukaryota</taxon>
        <taxon>Fungi</taxon>
        <taxon>Fungi incertae sedis</taxon>
        <taxon>Mucoromycota</taxon>
        <taxon>Glomeromycotina</taxon>
        <taxon>Glomeromycetes</taxon>
        <taxon>Paraglomerales</taxon>
        <taxon>Paraglomeraceae</taxon>
        <taxon>Paraglomus</taxon>
    </lineage>
</organism>
<dbReference type="PANTHER" id="PTHR43718:SF2">
    <property type="entry name" value="LON PROTEASE HOMOLOG, MITOCHONDRIAL"/>
    <property type="match status" value="1"/>
</dbReference>
<dbReference type="SUPFAM" id="SSF52540">
    <property type="entry name" value="P-loop containing nucleoside triphosphate hydrolases"/>
    <property type="match status" value="1"/>
</dbReference>
<name>A0A9N9GFF3_9GLOM</name>
<dbReference type="Pfam" id="PF22667">
    <property type="entry name" value="Lon_lid"/>
    <property type="match status" value="1"/>
</dbReference>
<comment type="caution">
    <text evidence="10">The sequence shown here is derived from an EMBL/GenBank/DDBJ whole genome shotgun (WGS) entry which is preliminary data.</text>
</comment>
<reference evidence="10" key="1">
    <citation type="submission" date="2021-06" db="EMBL/GenBank/DDBJ databases">
        <authorList>
            <person name="Kallberg Y."/>
            <person name="Tangrot J."/>
            <person name="Rosling A."/>
        </authorList>
    </citation>
    <scope>NUCLEOTIDE SEQUENCE</scope>
    <source>
        <strain evidence="10">BR232B</strain>
    </source>
</reference>
<evidence type="ECO:0000259" key="9">
    <source>
        <dbReference type="PROSITE" id="PS51786"/>
    </source>
</evidence>
<feature type="domain" description="Lon proteolytic" evidence="9">
    <location>
        <begin position="315"/>
        <end position="480"/>
    </location>
</feature>
<dbReference type="CDD" id="cd19500">
    <property type="entry name" value="RecA-like_Lon"/>
    <property type="match status" value="1"/>
</dbReference>
<dbReference type="SUPFAM" id="SSF54211">
    <property type="entry name" value="Ribosomal protein S5 domain 2-like"/>
    <property type="match status" value="1"/>
</dbReference>
<dbReference type="Pfam" id="PF05362">
    <property type="entry name" value="Lon_C"/>
    <property type="match status" value="1"/>
</dbReference>
<dbReference type="PRINTS" id="PR00830">
    <property type="entry name" value="ENDOLAPTASE"/>
</dbReference>
<feature type="active site" evidence="8">
    <location>
        <position position="436"/>
    </location>
</feature>
<dbReference type="GO" id="GO:0004252">
    <property type="term" value="F:serine-type endopeptidase activity"/>
    <property type="evidence" value="ECO:0007669"/>
    <property type="project" value="UniProtKB-UniRule"/>
</dbReference>
<evidence type="ECO:0000256" key="1">
    <source>
        <dbReference type="ARBA" id="ARBA00022670"/>
    </source>
</evidence>
<dbReference type="InterPro" id="IPR008269">
    <property type="entry name" value="Lon_proteolytic"/>
</dbReference>
<dbReference type="PROSITE" id="PS51786">
    <property type="entry name" value="LON_PROTEOLYTIC"/>
    <property type="match status" value="1"/>
</dbReference>
<dbReference type="Gene3D" id="3.30.230.10">
    <property type="match status" value="1"/>
</dbReference>
<comment type="catalytic activity">
    <reaction evidence="6">
        <text>Hydrolysis of proteins in presence of ATP.</text>
        <dbReference type="EC" id="3.4.21.53"/>
    </reaction>
</comment>
<dbReference type="EMBL" id="CAJVPI010001317">
    <property type="protein sequence ID" value="CAG8606547.1"/>
    <property type="molecule type" value="Genomic_DNA"/>
</dbReference>
<sequence length="480" mass="54123">MRKHLEKLEKGNYPDNVKKVTQEEIERYEMMPGNSSEANIIKHDLEFARRKLDEKHYGLSEIKEKIIEYLAAQQKANKSLGQVICLVGPPGVGKTSLAASIAEATGRKFTSISVGGIRDVAEIQGHRRTYIGAMPGRIIQAMKKAQVINPCFLIDEIDKISSDYRGDPAYALLEVLDPNQNKKFIDNYLGEEVPYNLSEVMFICTANDEREIPLPLLDRMEVIRLSSYTEIEKFHIVKEYIIPESLKKHNLNAREIVFEDQTIRDIIKHYTREAGVRELNRRIQAIVRKFIVQLLQSRVSKAVITPENLTKDYLKKKDYEFTSKVKSTRAGVATEGDFELTGNLGDIMKESARVALNYIKANYKKFGIDPEVFSQNSIHIHAPEGATPKEGPSAGIALTSAIISALTDYIIPRDIGMTGEITLHGHVEAIGGLKEKAIAACRSELKTIIIPKSNEKDIEDIPEEVRRELKIVTAEEYEEV</sequence>
<keyword evidence="2" id="KW-0547">Nucleotide-binding</keyword>
<dbReference type="GO" id="GO:0006515">
    <property type="term" value="P:protein quality control for misfolded or incompletely synthesized proteins"/>
    <property type="evidence" value="ECO:0007669"/>
    <property type="project" value="TreeGrafter"/>
</dbReference>
<evidence type="ECO:0000256" key="4">
    <source>
        <dbReference type="ARBA" id="ARBA00022825"/>
    </source>
</evidence>
<dbReference type="GO" id="GO:0004176">
    <property type="term" value="F:ATP-dependent peptidase activity"/>
    <property type="evidence" value="ECO:0007669"/>
    <property type="project" value="UniProtKB-UniRule"/>
</dbReference>
<dbReference type="InterPro" id="IPR027065">
    <property type="entry name" value="Lon_Prtase"/>
</dbReference>
<dbReference type="GO" id="GO:0016887">
    <property type="term" value="F:ATP hydrolysis activity"/>
    <property type="evidence" value="ECO:0007669"/>
    <property type="project" value="InterPro"/>
</dbReference>
<dbReference type="Gene3D" id="1.20.5.5270">
    <property type="match status" value="1"/>
</dbReference>
<dbReference type="InterPro" id="IPR003959">
    <property type="entry name" value="ATPase_AAA_core"/>
</dbReference>
<dbReference type="Gene3D" id="1.10.8.60">
    <property type="match status" value="1"/>
</dbReference>
<dbReference type="FunFam" id="3.40.50.300:FF:000021">
    <property type="entry name" value="Lon protease homolog"/>
    <property type="match status" value="1"/>
</dbReference>
<dbReference type="Gene3D" id="3.40.50.300">
    <property type="entry name" value="P-loop containing nucleotide triphosphate hydrolases"/>
    <property type="match status" value="1"/>
</dbReference>
<feature type="active site" evidence="8">
    <location>
        <position position="393"/>
    </location>
</feature>
<dbReference type="Pfam" id="PF00004">
    <property type="entry name" value="AAA"/>
    <property type="match status" value="1"/>
</dbReference>
<evidence type="ECO:0000313" key="11">
    <source>
        <dbReference type="Proteomes" id="UP000789739"/>
    </source>
</evidence>
<keyword evidence="11" id="KW-1185">Reference proteome</keyword>
<gene>
    <name evidence="10" type="ORF">PBRASI_LOCUS7934</name>
</gene>
<dbReference type="EC" id="3.4.21.53" evidence="7"/>
<keyword evidence="5" id="KW-0067">ATP-binding</keyword>
<keyword evidence="4 8" id="KW-0720">Serine protease</keyword>
<protein>
    <recommendedName>
        <fullName evidence="7">endopeptidase La</fullName>
        <ecNumber evidence="7">3.4.21.53</ecNumber>
    </recommendedName>
</protein>
<evidence type="ECO:0000313" key="10">
    <source>
        <dbReference type="EMBL" id="CAG8606547.1"/>
    </source>
</evidence>
<dbReference type="InterPro" id="IPR054594">
    <property type="entry name" value="Lon_lid"/>
</dbReference>
<dbReference type="InterPro" id="IPR003593">
    <property type="entry name" value="AAA+_ATPase"/>
</dbReference>